<evidence type="ECO:0000313" key="2">
    <source>
        <dbReference type="EMBL" id="SEK09162.1"/>
    </source>
</evidence>
<protein>
    <submittedName>
        <fullName evidence="2">Uncharacterized protein</fullName>
    </submittedName>
</protein>
<evidence type="ECO:0000256" key="1">
    <source>
        <dbReference type="SAM" id="MobiDB-lite"/>
    </source>
</evidence>
<dbReference type="EMBL" id="FNZM01000017">
    <property type="protein sequence ID" value="SEK09162.1"/>
    <property type="molecule type" value="Genomic_DNA"/>
</dbReference>
<dbReference type="Proteomes" id="UP000183529">
    <property type="component" value="Unassembled WGS sequence"/>
</dbReference>
<proteinExistence type="predicted"/>
<comment type="caution">
    <text evidence="2">The sequence shown here is derived from an EMBL/GenBank/DDBJ whole genome shotgun (WGS) entry which is preliminary data.</text>
</comment>
<evidence type="ECO:0000313" key="3">
    <source>
        <dbReference type="Proteomes" id="UP000183529"/>
    </source>
</evidence>
<name>A0AAQ1GLB0_9BURK</name>
<feature type="region of interest" description="Disordered" evidence="1">
    <location>
        <begin position="143"/>
        <end position="178"/>
    </location>
</feature>
<organism evidence="2 3">
    <name type="scientific">Paraburkholderia tropica</name>
    <dbReference type="NCBI Taxonomy" id="92647"/>
    <lineage>
        <taxon>Bacteria</taxon>
        <taxon>Pseudomonadati</taxon>
        <taxon>Pseudomonadota</taxon>
        <taxon>Betaproteobacteria</taxon>
        <taxon>Burkholderiales</taxon>
        <taxon>Burkholderiaceae</taxon>
        <taxon>Paraburkholderia</taxon>
    </lineage>
</organism>
<gene>
    <name evidence="2" type="ORF">SAMN05216550_117123</name>
</gene>
<accession>A0AAQ1GLB0</accession>
<feature type="compositionally biased region" description="Basic and acidic residues" evidence="1">
    <location>
        <begin position="143"/>
        <end position="152"/>
    </location>
</feature>
<reference evidence="2 3" key="1">
    <citation type="submission" date="2016-10" db="EMBL/GenBank/DDBJ databases">
        <authorList>
            <person name="Varghese N."/>
            <person name="Submissions S."/>
        </authorList>
    </citation>
    <scope>NUCLEOTIDE SEQUENCE [LARGE SCALE GENOMIC DNA]</scope>
    <source>
        <strain evidence="2 3">LMG 22274</strain>
    </source>
</reference>
<feature type="region of interest" description="Disordered" evidence="1">
    <location>
        <begin position="1"/>
        <end position="20"/>
    </location>
</feature>
<sequence>MLRATSAMPPTISSKRARHVEPRARRADLAVIEEDRARRAFDRALRIAVVEHDHGALAAEFERNALQIARALLADDAAHFGRAGERDLVDVRMAHECCARRLALAGDDVEHARRKARFVREFGETDRGERRFLRGFEHDGAAARERGRDLPHGHQQRKIPRHDGGDHARGHATRGGVVAHARRKREREIDRAAFDLGRPARHVTQPLHAAAHFQHFRKAQQFALIERFERGEFVAVLLDEIGELEQQTLACGGRQASPRIGFEGAARGAHGCVDVGVAGVGNLRDFMAGGRIEHGEMAAVAALDKASVDEHLRADRVCEILAVHLVSLIR</sequence>
<dbReference type="AlphaFoldDB" id="A0AAQ1GLB0"/>